<keyword evidence="1" id="KW-0808">Transferase</keyword>
<dbReference type="GO" id="GO:0032259">
    <property type="term" value="P:methylation"/>
    <property type="evidence" value="ECO:0007669"/>
    <property type="project" value="UniProtKB-KW"/>
</dbReference>
<organism evidence="1 2">
    <name type="scientific">Rhizobium halophytocola</name>
    <dbReference type="NCBI Taxonomy" id="735519"/>
    <lineage>
        <taxon>Bacteria</taxon>
        <taxon>Pseudomonadati</taxon>
        <taxon>Pseudomonadota</taxon>
        <taxon>Alphaproteobacteria</taxon>
        <taxon>Hyphomicrobiales</taxon>
        <taxon>Rhizobiaceae</taxon>
        <taxon>Rhizobium/Agrobacterium group</taxon>
        <taxon>Rhizobium</taxon>
    </lineage>
</organism>
<keyword evidence="2" id="KW-1185">Reference proteome</keyword>
<evidence type="ECO:0000313" key="1">
    <source>
        <dbReference type="EMBL" id="MBP1850695.1"/>
    </source>
</evidence>
<keyword evidence="1" id="KW-0489">Methyltransferase</keyword>
<name>A0ABS4DYD8_9HYPH</name>
<protein>
    <submittedName>
        <fullName evidence="1">SAM-dependent methyltransferase</fullName>
    </submittedName>
</protein>
<dbReference type="GO" id="GO:0008168">
    <property type="term" value="F:methyltransferase activity"/>
    <property type="evidence" value="ECO:0007669"/>
    <property type="project" value="UniProtKB-KW"/>
</dbReference>
<comment type="caution">
    <text evidence="1">The sequence shown here is derived from an EMBL/GenBank/DDBJ whole genome shotgun (WGS) entry which is preliminary data.</text>
</comment>
<dbReference type="Gene3D" id="3.40.50.150">
    <property type="entry name" value="Vaccinia Virus protein VP39"/>
    <property type="match status" value="1"/>
</dbReference>
<evidence type="ECO:0000313" key="2">
    <source>
        <dbReference type="Proteomes" id="UP000759443"/>
    </source>
</evidence>
<gene>
    <name evidence="1" type="ORF">J2Z17_002132</name>
</gene>
<proteinExistence type="predicted"/>
<dbReference type="RefSeq" id="WP_209944688.1">
    <property type="nucleotide sequence ID" value="NZ_JAGGJU010000005.1"/>
</dbReference>
<dbReference type="Proteomes" id="UP000759443">
    <property type="component" value="Unassembled WGS sequence"/>
</dbReference>
<sequence length="348" mass="38782">MREVDIAFDGESLITPDSIASQVYSSASPIKDGELDAAQTELALHLRVAQQQFLQDVPAGQVMARLLTGLHGLRKRFSPKVWEQLIPIAQNHPVARYFHQDPFTRWSFEKPRGYSGDAGLLDFIYGHPSVQPMLDAASPLGKTIYNEFTSKAPACVAVRERRDLLAQYVDDVASSRGGEAEILTIAAGHLREGQMSQALKQKTIKRWVALDQDPMSVGSVAKDFAGTAVEAVDGSVRTVLMRAQTLGKFDFVYAAGLYDYLADEVAIKLSQRCLQMLKPNGTFLFANFADEIFDDGYMETFMNWALLLRSEEDMWRIMRAATEGLDVECTLRFGANRNIVYGIIRKLS</sequence>
<dbReference type="InterPro" id="IPR029063">
    <property type="entry name" value="SAM-dependent_MTases_sf"/>
</dbReference>
<dbReference type="SUPFAM" id="SSF53335">
    <property type="entry name" value="S-adenosyl-L-methionine-dependent methyltransferases"/>
    <property type="match status" value="1"/>
</dbReference>
<reference evidence="1 2" key="1">
    <citation type="submission" date="2021-03" db="EMBL/GenBank/DDBJ databases">
        <title>Genomic Encyclopedia of Type Strains, Phase IV (KMG-IV): sequencing the most valuable type-strain genomes for metagenomic binning, comparative biology and taxonomic classification.</title>
        <authorList>
            <person name="Goeker M."/>
        </authorList>
    </citation>
    <scope>NUCLEOTIDE SEQUENCE [LARGE SCALE GENOMIC DNA]</scope>
    <source>
        <strain evidence="1 2">DSM 21600</strain>
    </source>
</reference>
<dbReference type="EMBL" id="JAGGJU010000005">
    <property type="protein sequence ID" value="MBP1850695.1"/>
    <property type="molecule type" value="Genomic_DNA"/>
</dbReference>
<accession>A0ABS4DYD8</accession>